<reference evidence="2 3" key="1">
    <citation type="submission" date="2014-02" db="EMBL/GenBank/DDBJ databases">
        <authorList>
            <person name="Young C.-C."/>
            <person name="Hameed A."/>
            <person name="Huang H.-C."/>
            <person name="Shahina M."/>
        </authorList>
    </citation>
    <scope>NUCLEOTIDE SEQUENCE [LARGE SCALE GENOMIC DNA]</scope>
    <source>
        <strain evidence="2 3">CC-SAMT-1</strain>
    </source>
</reference>
<organism evidence="2 3">
    <name type="scientific">Siansivirga zeaxanthinifaciens CC-SAMT-1</name>
    <dbReference type="NCBI Taxonomy" id="1454006"/>
    <lineage>
        <taxon>Bacteria</taxon>
        <taxon>Pseudomonadati</taxon>
        <taxon>Bacteroidota</taxon>
        <taxon>Flavobacteriia</taxon>
        <taxon>Flavobacteriales</taxon>
        <taxon>Flavobacteriaceae</taxon>
        <taxon>Siansivirga</taxon>
    </lineage>
</organism>
<evidence type="ECO:0008006" key="4">
    <source>
        <dbReference type="Google" id="ProtNLM"/>
    </source>
</evidence>
<dbReference type="PROSITE" id="PS51257">
    <property type="entry name" value="PROKAR_LIPOPROTEIN"/>
    <property type="match status" value="1"/>
</dbReference>
<dbReference type="Proteomes" id="UP000032229">
    <property type="component" value="Chromosome"/>
</dbReference>
<keyword evidence="1" id="KW-0732">Signal</keyword>
<feature type="chain" id="PRO_5002184302" description="DUF4296 domain-containing protein" evidence="1">
    <location>
        <begin position="29"/>
        <end position="127"/>
    </location>
</feature>
<dbReference type="AlphaFoldDB" id="A0A0C5WCS6"/>
<protein>
    <recommendedName>
        <fullName evidence="4">DUF4296 domain-containing protein</fullName>
    </recommendedName>
</protein>
<proteinExistence type="predicted"/>
<dbReference type="STRING" id="1454006.AW14_06825"/>
<dbReference type="HOGENOM" id="CLU_1969044_0_0_10"/>
<dbReference type="KEGG" id="sze:AW14_06825"/>
<evidence type="ECO:0000256" key="1">
    <source>
        <dbReference type="SAM" id="SignalP"/>
    </source>
</evidence>
<dbReference type="RefSeq" id="WP_044638098.1">
    <property type="nucleotide sequence ID" value="NZ_CP007202.1"/>
</dbReference>
<evidence type="ECO:0000313" key="3">
    <source>
        <dbReference type="Proteomes" id="UP000032229"/>
    </source>
</evidence>
<feature type="signal peptide" evidence="1">
    <location>
        <begin position="1"/>
        <end position="28"/>
    </location>
</feature>
<gene>
    <name evidence="2" type="ORF">AW14_06825</name>
</gene>
<name>A0A0C5WCS6_9FLAO</name>
<dbReference type="EMBL" id="CP007202">
    <property type="protein sequence ID" value="AJR04838.1"/>
    <property type="molecule type" value="Genomic_DNA"/>
</dbReference>
<accession>A0A0C5WCS6</accession>
<evidence type="ECO:0000313" key="2">
    <source>
        <dbReference type="EMBL" id="AJR04838.1"/>
    </source>
</evidence>
<sequence>MKTILKKPNVTTIVASMLLAVVISFTTACETENTTQGDYADAEYLDLEKYHKDKMKEKDFITMFKAIKRLEISRVNGFYKIKESTAEDLNISPKLFNYITAGFDYSNNILNPKVSIRSKITKLKYGN</sequence>
<keyword evidence="3" id="KW-1185">Reference proteome</keyword>